<sequence>MKVSSTLRTLTLTLLSATLAASAQTAAPASTASSTTKILQLVTFNDVYEIQPVDGGTAGGAARVASLVKRLRAQNPNTLVLFAGDLLSPSVMSGVFKGEQMIAAFNSIGVDYATLGNHELDFGLPTLKTRLGESKFKWLSANISESATDAPITGTQPDALVTVGDVKVGVFGLSYDFTPILSDKTAVKFADPIQTAQTEAKKLRGEGAQYVIAITHQDASDDCALSKAVSGIDFIVGGHDHSMMSNTQCGNAPYVKANSDARNIWSVTVDLNGKSPVYTYQNIPVTPAIPEEKATADVVASYADKLNADFATVLGQTDVPLDATEASARGKESNLGDFIADSIRTVAGSDIAVMNGGSIRTDTTYPVGQLTKKDAFSILPFGNTLVVVKVKGDVVRQMLENSVSQVESTAGRFLQISGATYAFNPKAPAGSRIVDATVGGKPLDDSATYSVAINDYMYSGGDGYTIFQNLPTTATLVGPSEGPLLAQILSNAITSAGHIAPQTDGRIQIR</sequence>
<keyword evidence="2" id="KW-0547">Nucleotide-binding</keyword>
<gene>
    <name evidence="5" type="ORF">N0D28_07030</name>
</gene>
<dbReference type="InterPro" id="IPR008334">
    <property type="entry name" value="5'-Nucleotdase_C"/>
</dbReference>
<dbReference type="InterPro" id="IPR006179">
    <property type="entry name" value="5_nucleotidase/apyrase"/>
</dbReference>
<dbReference type="Gene3D" id="3.60.21.10">
    <property type="match status" value="1"/>
</dbReference>
<evidence type="ECO:0000313" key="6">
    <source>
        <dbReference type="Proteomes" id="UP001060261"/>
    </source>
</evidence>
<accession>A0ABY5YJV7</accession>
<evidence type="ECO:0000256" key="1">
    <source>
        <dbReference type="ARBA" id="ARBA00022729"/>
    </source>
</evidence>
<dbReference type="PRINTS" id="PR01607">
    <property type="entry name" value="APYRASEFAMLY"/>
</dbReference>
<feature type="chain" id="PRO_5044979851" evidence="2">
    <location>
        <begin position="24"/>
        <end position="510"/>
    </location>
</feature>
<dbReference type="PANTHER" id="PTHR11575:SF24">
    <property type="entry name" value="5'-NUCLEOTIDASE"/>
    <property type="match status" value="1"/>
</dbReference>
<dbReference type="Pfam" id="PF02872">
    <property type="entry name" value="5_nucleotid_C"/>
    <property type="match status" value="1"/>
</dbReference>
<keyword evidence="6" id="KW-1185">Reference proteome</keyword>
<feature type="domain" description="5'-Nucleotidase C-terminal" evidence="4">
    <location>
        <begin position="313"/>
        <end position="468"/>
    </location>
</feature>
<evidence type="ECO:0000259" key="3">
    <source>
        <dbReference type="Pfam" id="PF00149"/>
    </source>
</evidence>
<dbReference type="RefSeq" id="WP_260561655.1">
    <property type="nucleotide sequence ID" value="NZ_BAABEC010000176.1"/>
</dbReference>
<dbReference type="SUPFAM" id="SSF56300">
    <property type="entry name" value="Metallo-dependent phosphatases"/>
    <property type="match status" value="1"/>
</dbReference>
<evidence type="ECO:0000259" key="4">
    <source>
        <dbReference type="Pfam" id="PF02872"/>
    </source>
</evidence>
<protein>
    <submittedName>
        <fullName evidence="5">5'-nucleotidase C-terminal domain-containing protein</fullName>
    </submittedName>
</protein>
<reference evidence="5" key="1">
    <citation type="submission" date="2022-09" db="EMBL/GenBank/DDBJ databases">
        <title>genome sequence of Deinococcus rubellus.</title>
        <authorList>
            <person name="Srinivasan S."/>
        </authorList>
    </citation>
    <scope>NUCLEOTIDE SEQUENCE</scope>
    <source>
        <strain evidence="5">Ant6</strain>
    </source>
</reference>
<evidence type="ECO:0000313" key="5">
    <source>
        <dbReference type="EMBL" id="UWX65400.1"/>
    </source>
</evidence>
<feature type="signal peptide" evidence="2">
    <location>
        <begin position="1"/>
        <end position="23"/>
    </location>
</feature>
<dbReference type="PANTHER" id="PTHR11575">
    <property type="entry name" value="5'-NUCLEOTIDASE-RELATED"/>
    <property type="match status" value="1"/>
</dbReference>
<dbReference type="InterPro" id="IPR004843">
    <property type="entry name" value="Calcineurin-like_PHP"/>
</dbReference>
<organism evidence="5 6">
    <name type="scientific">Deinococcus rubellus</name>
    <dbReference type="NCBI Taxonomy" id="1889240"/>
    <lineage>
        <taxon>Bacteria</taxon>
        <taxon>Thermotogati</taxon>
        <taxon>Deinococcota</taxon>
        <taxon>Deinococci</taxon>
        <taxon>Deinococcales</taxon>
        <taxon>Deinococcaceae</taxon>
        <taxon>Deinococcus</taxon>
    </lineage>
</organism>
<comment type="similarity">
    <text evidence="2">Belongs to the 5'-nucleotidase family.</text>
</comment>
<evidence type="ECO:0000256" key="2">
    <source>
        <dbReference type="RuleBase" id="RU362119"/>
    </source>
</evidence>
<keyword evidence="2" id="KW-0378">Hydrolase</keyword>
<dbReference type="EMBL" id="CP104213">
    <property type="protein sequence ID" value="UWX65400.1"/>
    <property type="molecule type" value="Genomic_DNA"/>
</dbReference>
<dbReference type="InterPro" id="IPR036907">
    <property type="entry name" value="5'-Nucleotdase_C_sf"/>
</dbReference>
<proteinExistence type="inferred from homology"/>
<dbReference type="Proteomes" id="UP001060261">
    <property type="component" value="Chromosome"/>
</dbReference>
<name>A0ABY5YJV7_9DEIO</name>
<dbReference type="SUPFAM" id="SSF55816">
    <property type="entry name" value="5'-nucleotidase (syn. UDP-sugar hydrolase), C-terminal domain"/>
    <property type="match status" value="1"/>
</dbReference>
<dbReference type="Pfam" id="PF00149">
    <property type="entry name" value="Metallophos"/>
    <property type="match status" value="1"/>
</dbReference>
<dbReference type="InterPro" id="IPR029052">
    <property type="entry name" value="Metallo-depent_PP-like"/>
</dbReference>
<dbReference type="Gene3D" id="3.90.780.10">
    <property type="entry name" value="5'-Nucleotidase, C-terminal domain"/>
    <property type="match status" value="1"/>
</dbReference>
<feature type="domain" description="Calcineurin-like phosphoesterase" evidence="3">
    <location>
        <begin position="48"/>
        <end position="242"/>
    </location>
</feature>
<keyword evidence="1 2" id="KW-0732">Signal</keyword>